<evidence type="ECO:0000256" key="9">
    <source>
        <dbReference type="ARBA" id="ARBA00022989"/>
    </source>
</evidence>
<dbReference type="Gene3D" id="3.40.50.2000">
    <property type="entry name" value="Glycogen Phosphorylase B"/>
    <property type="match status" value="4"/>
</dbReference>
<dbReference type="PANTHER" id="PTHR48043:SF161">
    <property type="entry name" value="UDP GLUCURONOSYLTRANSFERASE FAMILY 1 MEMBER A1"/>
    <property type="match status" value="1"/>
</dbReference>
<keyword evidence="7 13" id="KW-0732">Signal</keyword>
<evidence type="ECO:0000256" key="6">
    <source>
        <dbReference type="ARBA" id="ARBA00022692"/>
    </source>
</evidence>
<comment type="similarity">
    <text evidence="2">Belongs to the UDP-glycosyltransferase family.</text>
</comment>
<evidence type="ECO:0000256" key="13">
    <source>
        <dbReference type="SAM" id="SignalP"/>
    </source>
</evidence>
<feature type="chain" id="PRO_5041672133" description="glucuronosyltransferase" evidence="13">
    <location>
        <begin position="21"/>
        <end position="1040"/>
    </location>
</feature>
<evidence type="ECO:0000256" key="5">
    <source>
        <dbReference type="ARBA" id="ARBA00022679"/>
    </source>
</evidence>
<keyword evidence="5" id="KW-0808">Transferase</keyword>
<evidence type="ECO:0000256" key="2">
    <source>
        <dbReference type="ARBA" id="ARBA00009995"/>
    </source>
</evidence>
<keyword evidence="8" id="KW-0256">Endoplasmic reticulum</keyword>
<evidence type="ECO:0000256" key="1">
    <source>
        <dbReference type="ARBA" id="ARBA00004389"/>
    </source>
</evidence>
<proteinExistence type="inferred from homology"/>
<dbReference type="GO" id="GO:0015020">
    <property type="term" value="F:glucuronosyltransferase activity"/>
    <property type="evidence" value="ECO:0007669"/>
    <property type="project" value="UniProtKB-EC"/>
</dbReference>
<comment type="caution">
    <text evidence="14">The sequence shown here is derived from an EMBL/GenBank/DDBJ whole genome shotgun (WGS) entry which is preliminary data.</text>
</comment>
<evidence type="ECO:0000313" key="15">
    <source>
        <dbReference type="Proteomes" id="UP001187343"/>
    </source>
</evidence>
<reference evidence="14" key="1">
    <citation type="submission" date="2023-08" db="EMBL/GenBank/DDBJ databases">
        <title>Chromosome-level Genome Assembly of mud carp (Cirrhinus molitorella).</title>
        <authorList>
            <person name="Liu H."/>
        </authorList>
    </citation>
    <scope>NUCLEOTIDE SEQUENCE</scope>
    <source>
        <strain evidence="14">Prfri</strain>
        <tissue evidence="14">Muscle</tissue>
    </source>
</reference>
<gene>
    <name evidence="14" type="ORF">Q8A67_021288</name>
</gene>
<feature type="transmembrane region" description="Helical" evidence="12">
    <location>
        <begin position="1004"/>
        <end position="1027"/>
    </location>
</feature>
<organism evidence="14 15">
    <name type="scientific">Cirrhinus molitorella</name>
    <name type="common">mud carp</name>
    <dbReference type="NCBI Taxonomy" id="172907"/>
    <lineage>
        <taxon>Eukaryota</taxon>
        <taxon>Metazoa</taxon>
        <taxon>Chordata</taxon>
        <taxon>Craniata</taxon>
        <taxon>Vertebrata</taxon>
        <taxon>Euteleostomi</taxon>
        <taxon>Actinopterygii</taxon>
        <taxon>Neopterygii</taxon>
        <taxon>Teleostei</taxon>
        <taxon>Ostariophysi</taxon>
        <taxon>Cypriniformes</taxon>
        <taxon>Cyprinidae</taxon>
        <taxon>Labeoninae</taxon>
        <taxon>Labeonini</taxon>
        <taxon>Cirrhinus</taxon>
    </lineage>
</organism>
<feature type="signal peptide" evidence="13">
    <location>
        <begin position="1"/>
        <end position="20"/>
    </location>
</feature>
<dbReference type="PANTHER" id="PTHR48043">
    <property type="entry name" value="EG:EG0003.4 PROTEIN-RELATED"/>
    <property type="match status" value="1"/>
</dbReference>
<dbReference type="FunFam" id="3.40.50.2000:FF:000066">
    <property type="entry name" value="UDP-glucuronosyltransferase 1-1"/>
    <property type="match status" value="3"/>
</dbReference>
<evidence type="ECO:0000256" key="4">
    <source>
        <dbReference type="ARBA" id="ARBA00022676"/>
    </source>
</evidence>
<name>A0AA88TCW2_9TELE</name>
<keyword evidence="4" id="KW-0328">Glycosyltransferase</keyword>
<sequence length="1040" mass="117464">MKRVAFVRCFMLSFAAVGATIQPREPGWTGSLLVVPMDGSHWTGVKAVAEEMGRRGHKVTVVIPEVSVLLGPGKHYTTRTFPVPYRKQQLDELQARNVEVMESKQLPLLEKISTRISSMRKFVELQRATAESLLFNQELVDFLRKQDFDAVLTSPAVPTGATLAYNLSLPAVYMLRALPCGLDSTATACPNPPSYIPRFFTHNSDRMSFRQRVLNVLRDVRVAEVLRSGAIWLLRYDFSLEFPKPLMPNMVLIGGINSLEEIPSRKSNWTGKLLVVPMDGSHWTGVKAVAEELGRRGHTVIVVIPEISMRLGPGKHYITKQFPVNYGQDLINQMMVEHVSKLTAPEQSILKSVTLNVDFLRKTFDYLTSTTESLFKNQELIEYLRKQNFDAVLTDPALPMGAILAYNLSVPAVYMLRGLLCEAAVTASPDPPSYIPRFFTQHSDRMTFSQRVLNVFVSMLEPLICKFLYWSFEEVTFNFLQRDVSVTEILSTGAIWLMRYDFNLEFPKPLMPNVQLIGGINCEIRNPLKNTSSQKSSWTGKLLVVPMDGSHWTGVKAVAEEMGRRGHTVIVVIPEVSMRLGPGKHYITKKFPVNYKLDWFNELLTEHVHQVLTPGESLLKSVTSTAGNLLKMFNVMASTGESLLKNKELIEFLREQNFDAVLTDPALPMGAILAYNLSVPAVYMLRGMPCGLDAAATACPDPPSYIPRFYTRNSDRMSFRERLVNMLVRMIEPLVCKVMYWSFEEVTSNFLQRHVSLTEILSTGAIWLMRYDFSLEFPRPLMPNMQLIGGINCEIRNPLKKEVEEFVKGSGEHGIVVFSLGSLVSSMPKEKATIFFKAFGMIPQRVLWRYTGEIPDNVPENVKLMKWLPQNDLLGHSKAKAFITHGGTHGIYEGICHGVPMVMLPLFGDQGDNVHRMASRGVGVVLSIHDITAETLVNALNTVINDSSYKQKMEKLSAIHNDRPMQPLELAVYWTEFVMRHKGADHLRPAAHELNWLQYHSLDVIGFLLLIVLIVTLATLKCCTLCWRRCCRKAQKRKED</sequence>
<accession>A0AA88TCW2</accession>
<dbReference type="InterPro" id="IPR050271">
    <property type="entry name" value="UDP-glycosyltransferase"/>
</dbReference>
<evidence type="ECO:0000256" key="10">
    <source>
        <dbReference type="ARBA" id="ARBA00023136"/>
    </source>
</evidence>
<evidence type="ECO:0000256" key="12">
    <source>
        <dbReference type="SAM" id="Phobius"/>
    </source>
</evidence>
<comment type="subcellular location">
    <subcellularLocation>
        <location evidence="1">Endoplasmic reticulum membrane</location>
        <topology evidence="1">Single-pass membrane protein</topology>
    </subcellularLocation>
</comment>
<evidence type="ECO:0000256" key="3">
    <source>
        <dbReference type="ARBA" id="ARBA00012544"/>
    </source>
</evidence>
<evidence type="ECO:0000256" key="8">
    <source>
        <dbReference type="ARBA" id="ARBA00022824"/>
    </source>
</evidence>
<dbReference type="Pfam" id="PF00201">
    <property type="entry name" value="UDPGT"/>
    <property type="match status" value="4"/>
</dbReference>
<dbReference type="EC" id="2.4.1.17" evidence="3"/>
<dbReference type="InterPro" id="IPR035595">
    <property type="entry name" value="UDP_glycos_trans_CS"/>
</dbReference>
<evidence type="ECO:0000313" key="14">
    <source>
        <dbReference type="EMBL" id="KAK2874135.1"/>
    </source>
</evidence>
<dbReference type="PROSITE" id="PS00375">
    <property type="entry name" value="UDPGT"/>
    <property type="match status" value="1"/>
</dbReference>
<evidence type="ECO:0000256" key="7">
    <source>
        <dbReference type="ARBA" id="ARBA00022729"/>
    </source>
</evidence>
<dbReference type="SUPFAM" id="SSF53756">
    <property type="entry name" value="UDP-Glycosyltransferase/glycogen phosphorylase"/>
    <property type="match status" value="3"/>
</dbReference>
<dbReference type="GO" id="GO:0005789">
    <property type="term" value="C:endoplasmic reticulum membrane"/>
    <property type="evidence" value="ECO:0007669"/>
    <property type="project" value="UniProtKB-SubCell"/>
</dbReference>
<keyword evidence="10 12" id="KW-0472">Membrane</keyword>
<dbReference type="CDD" id="cd03784">
    <property type="entry name" value="GT1_Gtf-like"/>
    <property type="match status" value="1"/>
</dbReference>
<dbReference type="InterPro" id="IPR002213">
    <property type="entry name" value="UDP_glucos_trans"/>
</dbReference>
<keyword evidence="11" id="KW-0325">Glycoprotein</keyword>
<dbReference type="AlphaFoldDB" id="A0AA88TCW2"/>
<protein>
    <recommendedName>
        <fullName evidence="3">glucuronosyltransferase</fullName>
        <ecNumber evidence="3">2.4.1.17</ecNumber>
    </recommendedName>
</protein>
<keyword evidence="6 12" id="KW-0812">Transmembrane</keyword>
<keyword evidence="9 12" id="KW-1133">Transmembrane helix</keyword>
<keyword evidence="15" id="KW-1185">Reference proteome</keyword>
<evidence type="ECO:0000256" key="11">
    <source>
        <dbReference type="ARBA" id="ARBA00023180"/>
    </source>
</evidence>
<dbReference type="EMBL" id="JAUYZG010000021">
    <property type="protein sequence ID" value="KAK2874135.1"/>
    <property type="molecule type" value="Genomic_DNA"/>
</dbReference>
<dbReference type="Proteomes" id="UP001187343">
    <property type="component" value="Unassembled WGS sequence"/>
</dbReference>
<dbReference type="FunFam" id="3.40.50.2000:FF:000001">
    <property type="entry name" value="UDP-glucuronosyltransferase"/>
    <property type="match status" value="1"/>
</dbReference>